<protein>
    <recommendedName>
        <fullName evidence="1">Competence protein CoiA-like N-terminal domain-containing protein</fullName>
    </recommendedName>
</protein>
<reference evidence="2" key="1">
    <citation type="submission" date="2016-01" db="EMBL/GenBank/DDBJ databases">
        <title>Complete genome of Planococcus kocurri type strain.</title>
        <authorList>
            <person name="See-Too W.S."/>
        </authorList>
    </citation>
    <scope>NUCLEOTIDE SEQUENCE [LARGE SCALE GENOMIC DNA]</scope>
    <source>
        <strain evidence="2">ATCC 43650</strain>
    </source>
</reference>
<sequence length="423" mass="49550">MFEALYEGERFNLQSYKIMEGSAKEEVRRLKKAADKGAFTCPYCSGILKLKAGDVYEKHFFHPSNSCTISEASETYQKQIKRESKKHSVMKEIIYDELKTQEKINDHLHVEYGYIEKADEKWKYYPDIIVGNDKNEIAITILTDVTAIQDSRLVQQIKKRNEYFKTKNLKPIWFVEETEQSIDMERRVIHLWEAELDIAVKMDEDIKWEEDINDLEIQNNLFDIFNYHYQGIPSNYEAFSLYYVKSTETNITFTVQRFIKDQKSYPYRAFALNDSYEIKMSTALLADDTIQLSDPLIEDQQRKHFLKEARIRDKEYIPLAAAGLINIDKSQVNKLVNITKKYGEYEIPELINEYIGEVKEISASNVSKYLVEECGAPSDTFATGRYQIYKDVCIALNDIESSGKIKLVKKDYVNDRFYEVINN</sequence>
<feature type="domain" description="Competence protein CoiA-like N-terminal" evidence="1">
    <location>
        <begin position="28"/>
        <end position="69"/>
    </location>
</feature>
<name>A0ABM5WW96_9BACL</name>
<gene>
    <name evidence="2" type="ORF">AUO94_08055</name>
</gene>
<evidence type="ECO:0000313" key="3">
    <source>
        <dbReference type="Proteomes" id="UP000065533"/>
    </source>
</evidence>
<evidence type="ECO:0000313" key="2">
    <source>
        <dbReference type="EMBL" id="ALS78618.1"/>
    </source>
</evidence>
<dbReference type="RefSeq" id="WP_058385277.1">
    <property type="nucleotide sequence ID" value="NZ_CP013661.2"/>
</dbReference>
<evidence type="ECO:0000259" key="1">
    <source>
        <dbReference type="Pfam" id="PF25164"/>
    </source>
</evidence>
<accession>A0ABM5WW96</accession>
<organism evidence="2 3">
    <name type="scientific">Planococcus kocurii</name>
    <dbReference type="NCBI Taxonomy" id="1374"/>
    <lineage>
        <taxon>Bacteria</taxon>
        <taxon>Bacillati</taxon>
        <taxon>Bacillota</taxon>
        <taxon>Bacilli</taxon>
        <taxon>Bacillales</taxon>
        <taxon>Caryophanaceae</taxon>
        <taxon>Planococcus</taxon>
    </lineage>
</organism>
<dbReference type="InterPro" id="IPR057253">
    <property type="entry name" value="CoiA-like_N"/>
</dbReference>
<dbReference type="Pfam" id="PF25164">
    <property type="entry name" value="CoiA_N"/>
    <property type="match status" value="1"/>
</dbReference>
<dbReference type="Proteomes" id="UP000065533">
    <property type="component" value="Chromosome"/>
</dbReference>
<proteinExistence type="predicted"/>
<dbReference type="EMBL" id="CP013661">
    <property type="protein sequence ID" value="ALS78618.1"/>
    <property type="molecule type" value="Genomic_DNA"/>
</dbReference>
<keyword evidence="3" id="KW-1185">Reference proteome</keyword>